<dbReference type="HOGENOM" id="CLU_020336_13_2_0"/>
<evidence type="ECO:0000313" key="4">
    <source>
        <dbReference type="Proteomes" id="UP000054010"/>
    </source>
</evidence>
<organism evidence="3 4">
    <name type="scientific">Oscillochloris trichoides DG-6</name>
    <dbReference type="NCBI Taxonomy" id="765420"/>
    <lineage>
        <taxon>Bacteria</taxon>
        <taxon>Bacillati</taxon>
        <taxon>Chloroflexota</taxon>
        <taxon>Chloroflexia</taxon>
        <taxon>Chloroflexales</taxon>
        <taxon>Chloroflexineae</taxon>
        <taxon>Oscillochloridaceae</taxon>
        <taxon>Oscillochloris</taxon>
    </lineage>
</organism>
<evidence type="ECO:0000256" key="1">
    <source>
        <dbReference type="ARBA" id="ARBA00022801"/>
    </source>
</evidence>
<gene>
    <name evidence="3" type="ORF">OSCT_0603</name>
</gene>
<dbReference type="InterPro" id="IPR050266">
    <property type="entry name" value="AB_hydrolase_sf"/>
</dbReference>
<dbReference type="OrthoDB" id="9805423at2"/>
<comment type="caution">
    <text evidence="3">The sequence shown here is derived from an EMBL/GenBank/DDBJ whole genome shotgun (WGS) entry which is preliminary data.</text>
</comment>
<dbReference type="GO" id="GO:0016787">
    <property type="term" value="F:hydrolase activity"/>
    <property type="evidence" value="ECO:0007669"/>
    <property type="project" value="UniProtKB-KW"/>
</dbReference>
<dbReference type="AlphaFoldDB" id="E1IBA2"/>
<keyword evidence="4" id="KW-1185">Reference proteome</keyword>
<dbReference type="Gene3D" id="3.40.50.1820">
    <property type="entry name" value="alpha/beta hydrolase"/>
    <property type="match status" value="1"/>
</dbReference>
<dbReference type="eggNOG" id="COG2267">
    <property type="taxonomic scope" value="Bacteria"/>
</dbReference>
<dbReference type="Pfam" id="PF00561">
    <property type="entry name" value="Abhydrolase_1"/>
    <property type="match status" value="1"/>
</dbReference>
<dbReference type="PANTHER" id="PTHR43798:SF31">
    <property type="entry name" value="AB HYDROLASE SUPERFAMILY PROTEIN YCLE"/>
    <property type="match status" value="1"/>
</dbReference>
<evidence type="ECO:0000313" key="3">
    <source>
        <dbReference type="EMBL" id="EFO81587.1"/>
    </source>
</evidence>
<reference evidence="3 4" key="1">
    <citation type="journal article" date="2011" name="J. Bacteriol.">
        <title>Draft genome sequence of the anoxygenic filamentous phototrophic bacterium Oscillochloris trichoides subsp. DG-6.</title>
        <authorList>
            <person name="Kuznetsov B.B."/>
            <person name="Ivanovsky R.N."/>
            <person name="Keppen O.I."/>
            <person name="Sukhacheva M.V."/>
            <person name="Bumazhkin B.K."/>
            <person name="Patutina E.O."/>
            <person name="Beletsky A.V."/>
            <person name="Mardanov A.V."/>
            <person name="Baslerov R.V."/>
            <person name="Panteleeva A.N."/>
            <person name="Kolganova T.V."/>
            <person name="Ravin N.V."/>
            <person name="Skryabin K.G."/>
        </authorList>
    </citation>
    <scope>NUCLEOTIDE SEQUENCE [LARGE SCALE GENOMIC DNA]</scope>
    <source>
        <strain evidence="3 4">DG-6</strain>
    </source>
</reference>
<name>E1IBA2_9CHLR</name>
<protein>
    <submittedName>
        <fullName evidence="3">Alpha/beta hydrolase fold protein</fullName>
    </submittedName>
</protein>
<dbReference type="STRING" id="765420.OSCT_0603"/>
<dbReference type="GO" id="GO:0016020">
    <property type="term" value="C:membrane"/>
    <property type="evidence" value="ECO:0007669"/>
    <property type="project" value="TreeGrafter"/>
</dbReference>
<sequence length="280" mass="31877">MQSTYHRGHTLTWEEHSQGQNTLIFINGYSANRSIWRHEVAHMATYGRCVSLDLPGHYPAQVPPDYRELSQELLLDLELRAIREIANGQPVTLIGHSTGGMVALALAAMQPELVQRVVAIAPVVWGPLSGFLGLYQRQMYLLGGYRFYWLNYRATQCSLPYVKWGIGQFYSGDPAAYRRNPRAKAAVEHWHHDYQRSSIRNLAILLKLLERCDIRPLVEQIRCPVMIVAGRRDPVVPIQQARWLQQHVVGSQLLEVAEAGHLPHWEATDQVEAAIRAWMG</sequence>
<evidence type="ECO:0000259" key="2">
    <source>
        <dbReference type="Pfam" id="PF00561"/>
    </source>
</evidence>
<feature type="domain" description="AB hydrolase-1" evidence="2">
    <location>
        <begin position="22"/>
        <end position="267"/>
    </location>
</feature>
<dbReference type="InterPro" id="IPR000073">
    <property type="entry name" value="AB_hydrolase_1"/>
</dbReference>
<dbReference type="Proteomes" id="UP000054010">
    <property type="component" value="Unassembled WGS sequence"/>
</dbReference>
<dbReference type="EMBL" id="ADVR01000010">
    <property type="protein sequence ID" value="EFO81587.1"/>
    <property type="molecule type" value="Genomic_DNA"/>
</dbReference>
<dbReference type="SUPFAM" id="SSF53474">
    <property type="entry name" value="alpha/beta-Hydrolases"/>
    <property type="match status" value="1"/>
</dbReference>
<proteinExistence type="predicted"/>
<dbReference type="InterPro" id="IPR029058">
    <property type="entry name" value="AB_hydrolase_fold"/>
</dbReference>
<dbReference type="PANTHER" id="PTHR43798">
    <property type="entry name" value="MONOACYLGLYCEROL LIPASE"/>
    <property type="match status" value="1"/>
</dbReference>
<accession>E1IBA2</accession>
<keyword evidence="1 3" id="KW-0378">Hydrolase</keyword>